<dbReference type="GO" id="GO:0006189">
    <property type="term" value="P:'de novo' IMP biosynthetic process"/>
    <property type="evidence" value="ECO:0007669"/>
    <property type="project" value="InterPro"/>
</dbReference>
<feature type="domain" description="PurE" evidence="1">
    <location>
        <begin position="95"/>
        <end position="227"/>
    </location>
</feature>
<dbReference type="EMBL" id="FZOO01000003">
    <property type="protein sequence ID" value="SNS37829.1"/>
    <property type="molecule type" value="Genomic_DNA"/>
</dbReference>
<evidence type="ECO:0000313" key="3">
    <source>
        <dbReference type="Proteomes" id="UP000198373"/>
    </source>
</evidence>
<proteinExistence type="predicted"/>
<dbReference type="GO" id="GO:0016787">
    <property type="term" value="F:hydrolase activity"/>
    <property type="evidence" value="ECO:0007669"/>
    <property type="project" value="InterPro"/>
</dbReference>
<sequence>MDREGGDPGYVDLGFARVDTDRLPRTGDPEVVYAAGKTPDEVVAILGTLRDAAPDRPSLVTRADPATVAAVRLRWPEAQVEGTTVVVGDLPQARGLVGVVTAGTSDSPVAAEAATTVRAFGAGVVRVTDVGVAGLHRVLDARPVLQDADILIVVAGMEGALPSVVGGLVGTPVVAVPTSVGYGASFGGLAALLGMLNSCAAGVVVCNIDNGFGAGVFAARIARGMQR</sequence>
<dbReference type="AlphaFoldDB" id="A0A239DZY8"/>
<dbReference type="InterPro" id="IPR039476">
    <property type="entry name" value="P2CMN_synthase_LarB"/>
</dbReference>
<gene>
    <name evidence="2" type="ORF">SAMN06893096_103451</name>
</gene>
<protein>
    <recommendedName>
        <fullName evidence="1">PurE domain-containing protein</fullName>
    </recommendedName>
</protein>
<dbReference type="PANTHER" id="PTHR43064:SF1">
    <property type="entry name" value="SLL1489 PROTEIN"/>
    <property type="match status" value="1"/>
</dbReference>
<dbReference type="Gene3D" id="3.40.50.1970">
    <property type="match status" value="1"/>
</dbReference>
<accession>A0A239DZY8</accession>
<reference evidence="3" key="1">
    <citation type="submission" date="2017-06" db="EMBL/GenBank/DDBJ databases">
        <authorList>
            <person name="Varghese N."/>
            <person name="Submissions S."/>
        </authorList>
    </citation>
    <scope>NUCLEOTIDE SEQUENCE [LARGE SCALE GENOMIC DNA]</scope>
    <source>
        <strain evidence="3">DSM 46839</strain>
    </source>
</reference>
<dbReference type="SUPFAM" id="SSF52255">
    <property type="entry name" value="N5-CAIR mutase (phosphoribosylaminoimidazole carboxylase, PurE)"/>
    <property type="match status" value="1"/>
</dbReference>
<dbReference type="NCBIfam" id="NF033503">
    <property type="entry name" value="LarB"/>
    <property type="match status" value="1"/>
</dbReference>
<evidence type="ECO:0000259" key="1">
    <source>
        <dbReference type="SMART" id="SM01001"/>
    </source>
</evidence>
<name>A0A239DZY8_9ACTN</name>
<evidence type="ECO:0000313" key="2">
    <source>
        <dbReference type="EMBL" id="SNS37829.1"/>
    </source>
</evidence>
<dbReference type="Proteomes" id="UP000198373">
    <property type="component" value="Unassembled WGS sequence"/>
</dbReference>
<dbReference type="Pfam" id="PF00731">
    <property type="entry name" value="AIRC"/>
    <property type="match status" value="1"/>
</dbReference>
<organism evidence="2 3">
    <name type="scientific">Geodermatophilus pulveris</name>
    <dbReference type="NCBI Taxonomy" id="1564159"/>
    <lineage>
        <taxon>Bacteria</taxon>
        <taxon>Bacillati</taxon>
        <taxon>Actinomycetota</taxon>
        <taxon>Actinomycetes</taxon>
        <taxon>Geodermatophilales</taxon>
        <taxon>Geodermatophilaceae</taxon>
        <taxon>Geodermatophilus</taxon>
    </lineage>
</organism>
<dbReference type="SMART" id="SM01001">
    <property type="entry name" value="AIRC"/>
    <property type="match status" value="1"/>
</dbReference>
<dbReference type="PANTHER" id="PTHR43064">
    <property type="entry name" value="PHOSPHORIBOSYLAMINOIMIDAZOLE CARBOXYLASE-RELATED"/>
    <property type="match status" value="1"/>
</dbReference>
<dbReference type="RefSeq" id="WP_089305197.1">
    <property type="nucleotide sequence ID" value="NZ_FZOO01000003.1"/>
</dbReference>
<dbReference type="InterPro" id="IPR000031">
    <property type="entry name" value="PurE_dom"/>
</dbReference>
<dbReference type="OrthoDB" id="9782511at2"/>
<keyword evidence="3" id="KW-1185">Reference proteome</keyword>